<dbReference type="Proteomes" id="UP000658258">
    <property type="component" value="Unassembled WGS sequence"/>
</dbReference>
<dbReference type="Pfam" id="PF13477">
    <property type="entry name" value="Glyco_trans_4_2"/>
    <property type="match status" value="1"/>
</dbReference>
<dbReference type="InterPro" id="IPR001296">
    <property type="entry name" value="Glyco_trans_1"/>
</dbReference>
<dbReference type="RefSeq" id="WP_189630659.1">
    <property type="nucleotide sequence ID" value="NZ_BNAG01000003.1"/>
</dbReference>
<proteinExistence type="predicted"/>
<evidence type="ECO:0000259" key="2">
    <source>
        <dbReference type="Pfam" id="PF13477"/>
    </source>
</evidence>
<keyword evidence="4" id="KW-1185">Reference proteome</keyword>
<protein>
    <submittedName>
        <fullName evidence="3">Glycosyl transferase</fullName>
    </submittedName>
</protein>
<feature type="domain" description="Glycosyltransferase subfamily 4-like N-terminal" evidence="2">
    <location>
        <begin position="50"/>
        <end position="157"/>
    </location>
</feature>
<comment type="caution">
    <text evidence="3">The sequence shown here is derived from an EMBL/GenBank/DDBJ whole genome shotgun (WGS) entry which is preliminary data.</text>
</comment>
<dbReference type="InterPro" id="IPR028098">
    <property type="entry name" value="Glyco_trans_4-like_N"/>
</dbReference>
<dbReference type="EMBL" id="BNAG01000003">
    <property type="protein sequence ID" value="GHE68723.1"/>
    <property type="molecule type" value="Genomic_DNA"/>
</dbReference>
<accession>A0ABQ3I6S1</accession>
<sequence>MQNFRKPKFLLIGGFASSLINFRGPLLKRLVQDFEVYAAAPFIDEDTRSKVEAIGAKCVSNSFERTGLNPIKDLKALMAFRKQVKAIKPDYVLAYTIKPVVFGLKAAKFRNVKRFALITGKGSGFDESSFKSRTIARLVKKLYRDTLKSVDGVIFQNKDDKDFFVQHKLVGHVNRVEVIEGTGVDLEYYRLKSKPSIPEKVKFLFIARLIKEKGIPELVEASEILRKKGHAFEVQLLGWIDPNPGGISKAEIDSLHNSGVINYLGTTSDVRPYIEAADVFVLPSYYNEGLPRTIQEAMAMKKPIITTDHPGCRETVEEHRNGFLVPVKDAKALANAMAYFMEQPDQVLKMGAESYEIAKERFDVNKINERLLNFMELNDV</sequence>
<dbReference type="PANTHER" id="PTHR12526:SF638">
    <property type="entry name" value="SPORE COAT PROTEIN SA"/>
    <property type="match status" value="1"/>
</dbReference>
<name>A0ABQ3I6S1_9BACT</name>
<dbReference type="Gene3D" id="3.40.50.2000">
    <property type="entry name" value="Glycogen Phosphorylase B"/>
    <property type="match status" value="2"/>
</dbReference>
<evidence type="ECO:0000313" key="3">
    <source>
        <dbReference type="EMBL" id="GHE68723.1"/>
    </source>
</evidence>
<dbReference type="PANTHER" id="PTHR12526">
    <property type="entry name" value="GLYCOSYLTRANSFERASE"/>
    <property type="match status" value="1"/>
</dbReference>
<feature type="domain" description="Glycosyl transferase family 1" evidence="1">
    <location>
        <begin position="197"/>
        <end position="355"/>
    </location>
</feature>
<keyword evidence="3" id="KW-0808">Transferase</keyword>
<gene>
    <name evidence="3" type="ORF">GCM10011340_25680</name>
</gene>
<reference evidence="4" key="1">
    <citation type="journal article" date="2019" name="Int. J. Syst. Evol. Microbiol.">
        <title>The Global Catalogue of Microorganisms (GCM) 10K type strain sequencing project: providing services to taxonomists for standard genome sequencing and annotation.</title>
        <authorList>
            <consortium name="The Broad Institute Genomics Platform"/>
            <consortium name="The Broad Institute Genome Sequencing Center for Infectious Disease"/>
            <person name="Wu L."/>
            <person name="Ma J."/>
        </authorList>
    </citation>
    <scope>NUCLEOTIDE SEQUENCE [LARGE SCALE GENOMIC DNA]</scope>
    <source>
        <strain evidence="4">CGMCC 1.15111</strain>
    </source>
</reference>
<organism evidence="3 4">
    <name type="scientific">Roseivirga thermotolerans</name>
    <dbReference type="NCBI Taxonomy" id="1758176"/>
    <lineage>
        <taxon>Bacteria</taxon>
        <taxon>Pseudomonadati</taxon>
        <taxon>Bacteroidota</taxon>
        <taxon>Cytophagia</taxon>
        <taxon>Cytophagales</taxon>
        <taxon>Roseivirgaceae</taxon>
        <taxon>Roseivirga</taxon>
    </lineage>
</organism>
<dbReference type="GO" id="GO:0016740">
    <property type="term" value="F:transferase activity"/>
    <property type="evidence" value="ECO:0007669"/>
    <property type="project" value="UniProtKB-KW"/>
</dbReference>
<dbReference type="SUPFAM" id="SSF53756">
    <property type="entry name" value="UDP-Glycosyltransferase/glycogen phosphorylase"/>
    <property type="match status" value="1"/>
</dbReference>
<dbReference type="CDD" id="cd03808">
    <property type="entry name" value="GT4_CapM-like"/>
    <property type="match status" value="1"/>
</dbReference>
<evidence type="ECO:0000259" key="1">
    <source>
        <dbReference type="Pfam" id="PF00534"/>
    </source>
</evidence>
<dbReference type="Pfam" id="PF00534">
    <property type="entry name" value="Glycos_transf_1"/>
    <property type="match status" value="1"/>
</dbReference>
<evidence type="ECO:0000313" key="4">
    <source>
        <dbReference type="Proteomes" id="UP000658258"/>
    </source>
</evidence>